<evidence type="ECO:0000313" key="1">
    <source>
        <dbReference type="EMBL" id="KAL0057512.1"/>
    </source>
</evidence>
<comment type="caution">
    <text evidence="1">The sequence shown here is derived from an EMBL/GenBank/DDBJ whole genome shotgun (WGS) entry which is preliminary data.</text>
</comment>
<sequence length="101" mass="10904">MTWTVPSGSQLSYFPTGEAEKFKPGGIFPTWNVSFLKALAMLQLTDIVLNADKSVASPPAATSDGYADWVLKDAYVQVALTKLVHSDLIISLSHYATAAEQ</sequence>
<proteinExistence type="predicted"/>
<gene>
    <name evidence="1" type="ORF">AAF712_015843</name>
</gene>
<accession>A0ABR2Z756</accession>
<reference evidence="1 2" key="1">
    <citation type="submission" date="2024-05" db="EMBL/GenBank/DDBJ databases">
        <title>A draft genome resource for the thread blight pathogen Marasmius tenuissimus strain MS-2.</title>
        <authorList>
            <person name="Yulfo-Soto G.E."/>
            <person name="Baruah I.K."/>
            <person name="Amoako-Attah I."/>
            <person name="Bukari Y."/>
            <person name="Meinhardt L.W."/>
            <person name="Bailey B.A."/>
            <person name="Cohen S.P."/>
        </authorList>
    </citation>
    <scope>NUCLEOTIDE SEQUENCE [LARGE SCALE GENOMIC DNA]</scope>
    <source>
        <strain evidence="1 2">MS-2</strain>
    </source>
</reference>
<protein>
    <submittedName>
        <fullName evidence="1">Uncharacterized protein</fullName>
    </submittedName>
</protein>
<name>A0ABR2Z756_9AGAR</name>
<dbReference type="Proteomes" id="UP001437256">
    <property type="component" value="Unassembled WGS sequence"/>
</dbReference>
<dbReference type="EMBL" id="JBBXMP010000508">
    <property type="protein sequence ID" value="KAL0057512.1"/>
    <property type="molecule type" value="Genomic_DNA"/>
</dbReference>
<organism evidence="1 2">
    <name type="scientific">Marasmius tenuissimus</name>
    <dbReference type="NCBI Taxonomy" id="585030"/>
    <lineage>
        <taxon>Eukaryota</taxon>
        <taxon>Fungi</taxon>
        <taxon>Dikarya</taxon>
        <taxon>Basidiomycota</taxon>
        <taxon>Agaricomycotina</taxon>
        <taxon>Agaricomycetes</taxon>
        <taxon>Agaricomycetidae</taxon>
        <taxon>Agaricales</taxon>
        <taxon>Marasmiineae</taxon>
        <taxon>Marasmiaceae</taxon>
        <taxon>Marasmius</taxon>
    </lineage>
</organism>
<keyword evidence="2" id="KW-1185">Reference proteome</keyword>
<evidence type="ECO:0000313" key="2">
    <source>
        <dbReference type="Proteomes" id="UP001437256"/>
    </source>
</evidence>